<keyword evidence="7" id="KW-0175">Coiled coil</keyword>
<keyword evidence="3" id="KW-0238">DNA-binding</keyword>
<protein>
    <submittedName>
        <fullName evidence="10">Myc-type, basic helix-loop-helix (BHLH) domain,Transcription regulator Myc</fullName>
    </submittedName>
</protein>
<dbReference type="GO" id="GO:0045944">
    <property type="term" value="P:positive regulation of transcription by RNA polymerase II"/>
    <property type="evidence" value="ECO:0007669"/>
    <property type="project" value="TreeGrafter"/>
</dbReference>
<feature type="domain" description="BHLH" evidence="9">
    <location>
        <begin position="14"/>
        <end position="66"/>
    </location>
</feature>
<proteinExistence type="inferred from homology"/>
<organism evidence="10 11">
    <name type="scientific">Cinara cedri</name>
    <dbReference type="NCBI Taxonomy" id="506608"/>
    <lineage>
        <taxon>Eukaryota</taxon>
        <taxon>Metazoa</taxon>
        <taxon>Ecdysozoa</taxon>
        <taxon>Arthropoda</taxon>
        <taxon>Hexapoda</taxon>
        <taxon>Insecta</taxon>
        <taxon>Pterygota</taxon>
        <taxon>Neoptera</taxon>
        <taxon>Paraneoptera</taxon>
        <taxon>Hemiptera</taxon>
        <taxon>Sternorrhyncha</taxon>
        <taxon>Aphidomorpha</taxon>
        <taxon>Aphidoidea</taxon>
        <taxon>Aphididae</taxon>
        <taxon>Lachninae</taxon>
        <taxon>Cinara</taxon>
    </lineage>
</organism>
<gene>
    <name evidence="10" type="ORF">CINCED_3A018670</name>
</gene>
<dbReference type="FunFam" id="4.10.280.10:FF:000019">
    <property type="entry name" value="Myc proto-oncogene protein"/>
    <property type="match status" value="1"/>
</dbReference>
<evidence type="ECO:0000313" key="11">
    <source>
        <dbReference type="Proteomes" id="UP000325440"/>
    </source>
</evidence>
<dbReference type="PANTHER" id="PTHR10328:SF3">
    <property type="entry name" value="PROTEIN MAX"/>
    <property type="match status" value="1"/>
</dbReference>
<name>A0A5E4MT75_9HEMI</name>
<dbReference type="Pfam" id="PF00010">
    <property type="entry name" value="HLH"/>
    <property type="match status" value="1"/>
</dbReference>
<dbReference type="Gene3D" id="4.10.280.10">
    <property type="entry name" value="Helix-loop-helix DNA-binding domain"/>
    <property type="match status" value="1"/>
</dbReference>
<evidence type="ECO:0000256" key="6">
    <source>
        <dbReference type="ARBA" id="ARBA00023242"/>
    </source>
</evidence>
<dbReference type="InterPro" id="IPR011598">
    <property type="entry name" value="bHLH_dom"/>
</dbReference>
<evidence type="ECO:0000313" key="10">
    <source>
        <dbReference type="EMBL" id="VVC34586.1"/>
    </source>
</evidence>
<evidence type="ECO:0000256" key="8">
    <source>
        <dbReference type="SAM" id="MobiDB-lite"/>
    </source>
</evidence>
<feature type="compositionally biased region" description="Basic and acidic residues" evidence="8">
    <location>
        <begin position="1"/>
        <end position="30"/>
    </location>
</feature>
<dbReference type="EMBL" id="CABPRJ010001000">
    <property type="protein sequence ID" value="VVC34586.1"/>
    <property type="molecule type" value="Genomic_DNA"/>
</dbReference>
<keyword evidence="6" id="KW-0539">Nucleus</keyword>
<evidence type="ECO:0000256" key="2">
    <source>
        <dbReference type="ARBA" id="ARBA00023015"/>
    </source>
</evidence>
<accession>A0A5E4MT75</accession>
<evidence type="ECO:0000256" key="1">
    <source>
        <dbReference type="ARBA" id="ARBA00007628"/>
    </source>
</evidence>
<keyword evidence="2" id="KW-0805">Transcription regulation</keyword>
<feature type="region of interest" description="Disordered" evidence="8">
    <location>
        <begin position="1"/>
        <end position="36"/>
    </location>
</feature>
<dbReference type="GO" id="GO:0090575">
    <property type="term" value="C:RNA polymerase II transcription regulator complex"/>
    <property type="evidence" value="ECO:0007669"/>
    <property type="project" value="TreeGrafter"/>
</dbReference>
<feature type="coiled-coil region" evidence="7">
    <location>
        <begin position="63"/>
        <end position="97"/>
    </location>
</feature>
<dbReference type="AlphaFoldDB" id="A0A5E4MT75"/>
<keyword evidence="5" id="KW-0804">Transcription</keyword>
<dbReference type="PRINTS" id="PR00044">
    <property type="entry name" value="LEUZIPPRMYC"/>
</dbReference>
<keyword evidence="11" id="KW-1185">Reference proteome</keyword>
<evidence type="ECO:0000256" key="4">
    <source>
        <dbReference type="ARBA" id="ARBA00023159"/>
    </source>
</evidence>
<comment type="similarity">
    <text evidence="1">Belongs to the MAX family.</text>
</comment>
<dbReference type="PROSITE" id="PS50888">
    <property type="entry name" value="BHLH"/>
    <property type="match status" value="1"/>
</dbReference>
<dbReference type="GO" id="GO:0046983">
    <property type="term" value="F:protein dimerization activity"/>
    <property type="evidence" value="ECO:0007669"/>
    <property type="project" value="InterPro"/>
</dbReference>
<sequence length="141" mass="16372">MSDNEHDVEAENAEKRAHHNELERKRRDNIKNSFTSLRHSIPSLQSQKVASRASILKKAADYILSMRRRNISHQQDIDDLKRQNVILESQIKTLEKAKATGNYAMNTHKLDLDMLESENSDTSDDELQKSREILKKQKFGQ</sequence>
<feature type="region of interest" description="Disordered" evidence="8">
    <location>
        <begin position="114"/>
        <end position="141"/>
    </location>
</feature>
<feature type="compositionally biased region" description="Basic and acidic residues" evidence="8">
    <location>
        <begin position="126"/>
        <end position="135"/>
    </location>
</feature>
<evidence type="ECO:0000256" key="7">
    <source>
        <dbReference type="SAM" id="Coils"/>
    </source>
</evidence>
<evidence type="ECO:0000256" key="3">
    <source>
        <dbReference type="ARBA" id="ARBA00023125"/>
    </source>
</evidence>
<keyword evidence="4" id="KW-0010">Activator</keyword>
<dbReference type="Proteomes" id="UP000325440">
    <property type="component" value="Unassembled WGS sequence"/>
</dbReference>
<evidence type="ECO:0000259" key="9">
    <source>
        <dbReference type="PROSITE" id="PS50888"/>
    </source>
</evidence>
<dbReference type="OrthoDB" id="8964853at2759"/>
<dbReference type="GO" id="GO:0003700">
    <property type="term" value="F:DNA-binding transcription factor activity"/>
    <property type="evidence" value="ECO:0007669"/>
    <property type="project" value="InterPro"/>
</dbReference>
<dbReference type="InterPro" id="IPR002418">
    <property type="entry name" value="Tscrpt_reg_Myc"/>
</dbReference>
<feature type="compositionally biased region" description="Acidic residues" evidence="8">
    <location>
        <begin position="114"/>
        <end position="125"/>
    </location>
</feature>
<dbReference type="InterPro" id="IPR036638">
    <property type="entry name" value="HLH_DNA-bd_sf"/>
</dbReference>
<dbReference type="GO" id="GO:0003677">
    <property type="term" value="F:DNA binding"/>
    <property type="evidence" value="ECO:0007669"/>
    <property type="project" value="UniProtKB-KW"/>
</dbReference>
<dbReference type="SUPFAM" id="SSF47459">
    <property type="entry name" value="HLH, helix-loop-helix DNA-binding domain"/>
    <property type="match status" value="1"/>
</dbReference>
<reference evidence="10 11" key="1">
    <citation type="submission" date="2019-08" db="EMBL/GenBank/DDBJ databases">
        <authorList>
            <person name="Alioto T."/>
            <person name="Alioto T."/>
            <person name="Gomez Garrido J."/>
        </authorList>
    </citation>
    <scope>NUCLEOTIDE SEQUENCE [LARGE SCALE GENOMIC DNA]</scope>
</reference>
<evidence type="ECO:0000256" key="5">
    <source>
        <dbReference type="ARBA" id="ARBA00023163"/>
    </source>
</evidence>
<dbReference type="PANTHER" id="PTHR10328">
    <property type="entry name" value="PROTEIN MAX MYC-ASSOCIATED FACTOR X"/>
    <property type="match status" value="1"/>
</dbReference>
<dbReference type="SMART" id="SM00353">
    <property type="entry name" value="HLH"/>
    <property type="match status" value="1"/>
</dbReference>